<dbReference type="RefSeq" id="WP_382395941.1">
    <property type="nucleotide sequence ID" value="NZ_JBHUNA010000042.1"/>
</dbReference>
<dbReference type="Proteomes" id="UP001597502">
    <property type="component" value="Unassembled WGS sequence"/>
</dbReference>
<keyword evidence="1" id="KW-0472">Membrane</keyword>
<accession>A0ABW5VAS1</accession>
<evidence type="ECO:0000256" key="1">
    <source>
        <dbReference type="SAM" id="Phobius"/>
    </source>
</evidence>
<feature type="transmembrane region" description="Helical" evidence="1">
    <location>
        <begin position="14"/>
        <end position="35"/>
    </location>
</feature>
<comment type="caution">
    <text evidence="2">The sequence shown here is derived from an EMBL/GenBank/DDBJ whole genome shotgun (WGS) entry which is preliminary data.</text>
</comment>
<dbReference type="EMBL" id="JBHUNA010000042">
    <property type="protein sequence ID" value="MFD2762433.1"/>
    <property type="molecule type" value="Genomic_DNA"/>
</dbReference>
<reference evidence="3" key="1">
    <citation type="journal article" date="2019" name="Int. J. Syst. Evol. Microbiol.">
        <title>The Global Catalogue of Microorganisms (GCM) 10K type strain sequencing project: providing services to taxonomists for standard genome sequencing and annotation.</title>
        <authorList>
            <consortium name="The Broad Institute Genomics Platform"/>
            <consortium name="The Broad Institute Genome Sequencing Center for Infectious Disease"/>
            <person name="Wu L."/>
            <person name="Ma J."/>
        </authorList>
    </citation>
    <scope>NUCLEOTIDE SEQUENCE [LARGE SCALE GENOMIC DNA]</scope>
    <source>
        <strain evidence="3">TISTR 1535</strain>
    </source>
</reference>
<dbReference type="Pfam" id="PF09911">
    <property type="entry name" value="DUF2140"/>
    <property type="match status" value="1"/>
</dbReference>
<dbReference type="InterPro" id="IPR018672">
    <property type="entry name" value="DUF2140"/>
</dbReference>
<evidence type="ECO:0000313" key="2">
    <source>
        <dbReference type="EMBL" id="MFD2762433.1"/>
    </source>
</evidence>
<keyword evidence="1" id="KW-1133">Transmembrane helix</keyword>
<evidence type="ECO:0000313" key="3">
    <source>
        <dbReference type="Proteomes" id="UP001597502"/>
    </source>
</evidence>
<gene>
    <name evidence="2" type="ORF">ACFSUO_15870</name>
</gene>
<organism evidence="2 3">
    <name type="scientific">Lentibacillus juripiscarius</name>
    <dbReference type="NCBI Taxonomy" id="257446"/>
    <lineage>
        <taxon>Bacteria</taxon>
        <taxon>Bacillati</taxon>
        <taxon>Bacillota</taxon>
        <taxon>Bacilli</taxon>
        <taxon>Bacillales</taxon>
        <taxon>Bacillaceae</taxon>
        <taxon>Lentibacillus</taxon>
    </lineage>
</organism>
<proteinExistence type="predicted"/>
<keyword evidence="3" id="KW-1185">Reference proteome</keyword>
<sequence length="211" mass="24246">MPKDKKTKNTWKRLFFWLCGANALIFLFIAALLFWPVPETDTPEPEKEDSSRSSEFVVRTTKQNLNELVNAYIDKLLEESSHHYRVTLDDDVKLVGELPVFSSSVPVSVHLEPFVQENGDVILKQKSISVGQLQLPNKKIMEYLKKYLPMPEWVTVDPANEEIYVAVTDMQIKSNFRISVEHFDLEANNLSFKIDVPYESLGIELESGHTE</sequence>
<protein>
    <submittedName>
        <fullName evidence="2">YpmS family protein</fullName>
    </submittedName>
</protein>
<name>A0ABW5VAS1_9BACI</name>
<keyword evidence="1" id="KW-0812">Transmembrane</keyword>